<accession>A0A2X2BWF6</accession>
<name>A0A2X2BWF6_PSELU</name>
<proteinExistence type="predicted"/>
<reference evidence="1 2" key="1">
    <citation type="submission" date="2018-06" db="EMBL/GenBank/DDBJ databases">
        <authorList>
            <consortium name="Pathogen Informatics"/>
            <person name="Doyle S."/>
        </authorList>
    </citation>
    <scope>NUCLEOTIDE SEQUENCE [LARGE SCALE GENOMIC DNA]</scope>
    <source>
        <strain evidence="1 2">NCTC11842</strain>
    </source>
</reference>
<evidence type="ECO:0000313" key="1">
    <source>
        <dbReference type="EMBL" id="SPZ00027.1"/>
    </source>
</evidence>
<dbReference type="EMBL" id="UAUF01000002">
    <property type="protein sequence ID" value="SPZ00027.1"/>
    <property type="molecule type" value="Genomic_DNA"/>
</dbReference>
<organism evidence="1 2">
    <name type="scientific">Pseudomonas luteola</name>
    <dbReference type="NCBI Taxonomy" id="47886"/>
    <lineage>
        <taxon>Bacteria</taxon>
        <taxon>Pseudomonadati</taxon>
        <taxon>Pseudomonadota</taxon>
        <taxon>Gammaproteobacteria</taxon>
        <taxon>Pseudomonadales</taxon>
        <taxon>Pseudomonadaceae</taxon>
        <taxon>Pseudomonas</taxon>
    </lineage>
</organism>
<evidence type="ECO:0000313" key="2">
    <source>
        <dbReference type="Proteomes" id="UP000250443"/>
    </source>
</evidence>
<dbReference type="RefSeq" id="WP_269669598.1">
    <property type="nucleotide sequence ID" value="NZ_JAAMQY010000010.1"/>
</dbReference>
<dbReference type="AlphaFoldDB" id="A0A2X2BWF6"/>
<sequence length="42" mass="4674">MSAEDALLKIQELLSGVEWSPATLEDIAQVMEEAGYKIEHID</sequence>
<gene>
    <name evidence="1" type="ORF">NCTC11842_00172</name>
</gene>
<dbReference type="Proteomes" id="UP000250443">
    <property type="component" value="Unassembled WGS sequence"/>
</dbReference>
<protein>
    <submittedName>
        <fullName evidence="1">Uncharacterized protein</fullName>
    </submittedName>
</protein>